<dbReference type="InParanoid" id="A0A0D0CNN4"/>
<keyword evidence="3" id="KW-1185">Reference proteome</keyword>
<dbReference type="EMBL" id="KN827254">
    <property type="protein sequence ID" value="KIK76873.1"/>
    <property type="molecule type" value="Genomic_DNA"/>
</dbReference>
<reference evidence="2 3" key="1">
    <citation type="submission" date="2014-04" db="EMBL/GenBank/DDBJ databases">
        <authorList>
            <consortium name="DOE Joint Genome Institute"/>
            <person name="Kuo A."/>
            <person name="Kohler A."/>
            <person name="Jargeat P."/>
            <person name="Nagy L.G."/>
            <person name="Floudas D."/>
            <person name="Copeland A."/>
            <person name="Barry K.W."/>
            <person name="Cichocki N."/>
            <person name="Veneault-Fourrey C."/>
            <person name="LaButti K."/>
            <person name="Lindquist E.A."/>
            <person name="Lipzen A."/>
            <person name="Lundell T."/>
            <person name="Morin E."/>
            <person name="Murat C."/>
            <person name="Sun H."/>
            <person name="Tunlid A."/>
            <person name="Henrissat B."/>
            <person name="Grigoriev I.V."/>
            <person name="Hibbett D.S."/>
            <person name="Martin F."/>
            <person name="Nordberg H.P."/>
            <person name="Cantor M.N."/>
            <person name="Hua S.X."/>
        </authorList>
    </citation>
    <scope>NUCLEOTIDE SEQUENCE [LARGE SCALE GENOMIC DNA]</scope>
    <source>
        <strain evidence="2 3">Ve08.2h10</strain>
    </source>
</reference>
<organism evidence="2 3">
    <name type="scientific">Paxillus rubicundulus Ve08.2h10</name>
    <dbReference type="NCBI Taxonomy" id="930991"/>
    <lineage>
        <taxon>Eukaryota</taxon>
        <taxon>Fungi</taxon>
        <taxon>Dikarya</taxon>
        <taxon>Basidiomycota</taxon>
        <taxon>Agaricomycotina</taxon>
        <taxon>Agaricomycetes</taxon>
        <taxon>Agaricomycetidae</taxon>
        <taxon>Boletales</taxon>
        <taxon>Paxilineae</taxon>
        <taxon>Paxillaceae</taxon>
        <taxon>Paxillus</taxon>
    </lineage>
</organism>
<dbReference type="HOGENOM" id="CLU_197738_0_0_1"/>
<dbReference type="AlphaFoldDB" id="A0A0D0CNN4"/>
<evidence type="ECO:0000313" key="3">
    <source>
        <dbReference type="Proteomes" id="UP000054538"/>
    </source>
</evidence>
<protein>
    <submittedName>
        <fullName evidence="2">Uncharacterized protein</fullName>
    </submittedName>
</protein>
<sequence length="78" mass="8399">MPPQRSSWTSPCTSPKGKGKEISGSVGNSNNLNLPAFWSDSDVTTLVNLVVKHKAEAGDLELQSTILEHCNNCAITSW</sequence>
<evidence type="ECO:0000256" key="1">
    <source>
        <dbReference type="SAM" id="MobiDB-lite"/>
    </source>
</evidence>
<dbReference type="Proteomes" id="UP000054538">
    <property type="component" value="Unassembled WGS sequence"/>
</dbReference>
<feature type="region of interest" description="Disordered" evidence="1">
    <location>
        <begin position="1"/>
        <end position="27"/>
    </location>
</feature>
<evidence type="ECO:0000313" key="2">
    <source>
        <dbReference type="EMBL" id="KIK76873.1"/>
    </source>
</evidence>
<feature type="compositionally biased region" description="Polar residues" evidence="1">
    <location>
        <begin position="1"/>
        <end position="13"/>
    </location>
</feature>
<reference evidence="3" key="2">
    <citation type="submission" date="2015-01" db="EMBL/GenBank/DDBJ databases">
        <title>Evolutionary Origins and Diversification of the Mycorrhizal Mutualists.</title>
        <authorList>
            <consortium name="DOE Joint Genome Institute"/>
            <consortium name="Mycorrhizal Genomics Consortium"/>
            <person name="Kohler A."/>
            <person name="Kuo A."/>
            <person name="Nagy L.G."/>
            <person name="Floudas D."/>
            <person name="Copeland A."/>
            <person name="Barry K.W."/>
            <person name="Cichocki N."/>
            <person name="Veneault-Fourrey C."/>
            <person name="LaButti K."/>
            <person name="Lindquist E.A."/>
            <person name="Lipzen A."/>
            <person name="Lundell T."/>
            <person name="Morin E."/>
            <person name="Murat C."/>
            <person name="Riley R."/>
            <person name="Ohm R."/>
            <person name="Sun H."/>
            <person name="Tunlid A."/>
            <person name="Henrissat B."/>
            <person name="Grigoriev I.V."/>
            <person name="Hibbett D.S."/>
            <person name="Martin F."/>
        </authorList>
    </citation>
    <scope>NUCLEOTIDE SEQUENCE [LARGE SCALE GENOMIC DNA]</scope>
    <source>
        <strain evidence="3">Ve08.2h10</strain>
    </source>
</reference>
<accession>A0A0D0CNN4</accession>
<proteinExistence type="predicted"/>
<name>A0A0D0CNN4_9AGAM</name>
<gene>
    <name evidence="2" type="ORF">PAXRUDRAFT_168547</name>
</gene>